<evidence type="ECO:0000259" key="13">
    <source>
        <dbReference type="PROSITE" id="PS51164"/>
    </source>
</evidence>
<dbReference type="CDD" id="cd04730">
    <property type="entry name" value="NPD_like"/>
    <property type="match status" value="1"/>
</dbReference>
<evidence type="ECO:0000256" key="6">
    <source>
        <dbReference type="ARBA" id="ARBA00022729"/>
    </source>
</evidence>
<feature type="chain" id="PRO_5047049135" description="alpha-galactosidase" evidence="12">
    <location>
        <begin position="22"/>
        <end position="1339"/>
    </location>
</feature>
<dbReference type="Pfam" id="PF00734">
    <property type="entry name" value="CBM_1"/>
    <property type="match status" value="1"/>
</dbReference>
<evidence type="ECO:0000256" key="8">
    <source>
        <dbReference type="ARBA" id="ARBA00023002"/>
    </source>
</evidence>
<dbReference type="SUPFAM" id="SSF57180">
    <property type="entry name" value="Cellulose-binding domain"/>
    <property type="match status" value="1"/>
</dbReference>
<dbReference type="InterPro" id="IPR017853">
    <property type="entry name" value="GH"/>
</dbReference>
<evidence type="ECO:0000256" key="10">
    <source>
        <dbReference type="SAM" id="Coils"/>
    </source>
</evidence>
<dbReference type="InterPro" id="IPR000254">
    <property type="entry name" value="CBD"/>
</dbReference>
<dbReference type="Gene3D" id="3.20.20.80">
    <property type="entry name" value="Glycosidases"/>
    <property type="match status" value="1"/>
</dbReference>
<dbReference type="PROSITE" id="PS00659">
    <property type="entry name" value="GLYCOSYL_HYDROL_F5"/>
    <property type="match status" value="1"/>
</dbReference>
<gene>
    <name evidence="14" type="ORF">MCHLO_04225</name>
</gene>
<dbReference type="Pfam" id="PF03060">
    <property type="entry name" value="NMO"/>
    <property type="match status" value="1"/>
</dbReference>
<evidence type="ECO:0000313" key="15">
    <source>
        <dbReference type="Proteomes" id="UP000815677"/>
    </source>
</evidence>
<dbReference type="InterPro" id="IPR006680">
    <property type="entry name" value="Amidohydro-rel"/>
</dbReference>
<reference evidence="14" key="1">
    <citation type="submission" date="2014-09" db="EMBL/GenBank/DDBJ databases">
        <title>Genome sequence of the luminous mushroom Mycena chlorophos for searching fungal bioluminescence genes.</title>
        <authorList>
            <person name="Tanaka Y."/>
            <person name="Kasuga D."/>
            <person name="Oba Y."/>
            <person name="Hase S."/>
            <person name="Sato K."/>
            <person name="Oba Y."/>
            <person name="Sakakibara Y."/>
        </authorList>
    </citation>
    <scope>NUCLEOTIDE SEQUENCE</scope>
</reference>
<dbReference type="SUPFAM" id="SSF51412">
    <property type="entry name" value="Inosine monophosphate dehydrogenase (IMPDH)"/>
    <property type="match status" value="1"/>
</dbReference>
<feature type="region of interest" description="Disordered" evidence="11">
    <location>
        <begin position="78"/>
        <end position="105"/>
    </location>
</feature>
<dbReference type="EC" id="3.2.1.22" evidence="3"/>
<dbReference type="PANTHER" id="PTHR43383:SF2">
    <property type="entry name" value="AMIDOHYDROLASE 2 FAMILY PROTEIN"/>
    <property type="match status" value="1"/>
</dbReference>
<dbReference type="SUPFAM" id="SSF51556">
    <property type="entry name" value="Metallo-dependent hydrolases"/>
    <property type="match status" value="1"/>
</dbReference>
<keyword evidence="5" id="KW-0288">FMN</keyword>
<keyword evidence="7" id="KW-0378">Hydrolase</keyword>
<dbReference type="InterPro" id="IPR018087">
    <property type="entry name" value="Glyco_hydro_5_CS"/>
</dbReference>
<dbReference type="Proteomes" id="UP000815677">
    <property type="component" value="Unassembled WGS sequence"/>
</dbReference>
<keyword evidence="10" id="KW-0175">Coiled coil</keyword>
<dbReference type="InterPro" id="IPR035971">
    <property type="entry name" value="CBD_sf"/>
</dbReference>
<organism evidence="14 15">
    <name type="scientific">Mycena chlorophos</name>
    <name type="common">Agaric fungus</name>
    <name type="synonym">Agaricus chlorophos</name>
    <dbReference type="NCBI Taxonomy" id="658473"/>
    <lineage>
        <taxon>Eukaryota</taxon>
        <taxon>Fungi</taxon>
        <taxon>Dikarya</taxon>
        <taxon>Basidiomycota</taxon>
        <taxon>Agaricomycotina</taxon>
        <taxon>Agaricomycetes</taxon>
        <taxon>Agaricomycetidae</taxon>
        <taxon>Agaricales</taxon>
        <taxon>Marasmiineae</taxon>
        <taxon>Mycenaceae</taxon>
        <taxon>Mycena</taxon>
    </lineage>
</organism>
<keyword evidence="8" id="KW-0560">Oxidoreductase</keyword>
<dbReference type="InterPro" id="IPR032466">
    <property type="entry name" value="Metal_Hydrolase"/>
</dbReference>
<evidence type="ECO:0000256" key="2">
    <source>
        <dbReference type="ARBA" id="ARBA00005641"/>
    </source>
</evidence>
<evidence type="ECO:0000313" key="14">
    <source>
        <dbReference type="EMBL" id="GAT46725.1"/>
    </source>
</evidence>
<dbReference type="InterPro" id="IPR013785">
    <property type="entry name" value="Aldolase_TIM"/>
</dbReference>
<feature type="signal peptide" evidence="12">
    <location>
        <begin position="1"/>
        <end position="21"/>
    </location>
</feature>
<feature type="coiled-coil region" evidence="10">
    <location>
        <begin position="1276"/>
        <end position="1306"/>
    </location>
</feature>
<keyword evidence="6 12" id="KW-0732">Signal</keyword>
<name>A0ABQ0L6Z3_MYCCL</name>
<evidence type="ECO:0000256" key="5">
    <source>
        <dbReference type="ARBA" id="ARBA00022643"/>
    </source>
</evidence>
<evidence type="ECO:0000256" key="1">
    <source>
        <dbReference type="ARBA" id="ARBA00001255"/>
    </source>
</evidence>
<feature type="compositionally biased region" description="Low complexity" evidence="11">
    <location>
        <begin position="78"/>
        <end position="100"/>
    </location>
</feature>
<dbReference type="SMART" id="SM00236">
    <property type="entry name" value="fCBD"/>
    <property type="match status" value="1"/>
</dbReference>
<dbReference type="PROSITE" id="PS51164">
    <property type="entry name" value="CBM1_2"/>
    <property type="match status" value="1"/>
</dbReference>
<keyword evidence="9" id="KW-0326">Glycosidase</keyword>
<dbReference type="Pfam" id="PF04909">
    <property type="entry name" value="Amidohydro_2"/>
    <property type="match status" value="1"/>
</dbReference>
<feature type="coiled-coil region" evidence="10">
    <location>
        <begin position="1180"/>
        <end position="1207"/>
    </location>
</feature>
<protein>
    <recommendedName>
        <fullName evidence="3">alpha-galactosidase</fullName>
        <ecNumber evidence="3">3.2.1.22</ecNumber>
    </recommendedName>
</protein>
<dbReference type="Gene3D" id="3.20.20.70">
    <property type="entry name" value="Aldolase class I"/>
    <property type="match status" value="1"/>
</dbReference>
<evidence type="ECO:0000256" key="9">
    <source>
        <dbReference type="ARBA" id="ARBA00023295"/>
    </source>
</evidence>
<evidence type="ECO:0000256" key="3">
    <source>
        <dbReference type="ARBA" id="ARBA00012755"/>
    </source>
</evidence>
<comment type="similarity">
    <text evidence="2">Belongs to the glycosyl hydrolase 5 (cellulase A) family.</text>
</comment>
<comment type="catalytic activity">
    <reaction evidence="1">
        <text>Hydrolysis of terminal, non-reducing alpha-D-galactose residues in alpha-D-galactosides, including galactose oligosaccharides, galactomannans and galactolipids.</text>
        <dbReference type="EC" id="3.2.1.22"/>
    </reaction>
</comment>
<accession>A0ABQ0L6Z3</accession>
<evidence type="ECO:0000256" key="12">
    <source>
        <dbReference type="SAM" id="SignalP"/>
    </source>
</evidence>
<dbReference type="PANTHER" id="PTHR43383">
    <property type="entry name" value="NODULIN 6"/>
    <property type="match status" value="1"/>
</dbReference>
<proteinExistence type="inferred from homology"/>
<dbReference type="EMBL" id="DF842749">
    <property type="protein sequence ID" value="GAT46725.1"/>
    <property type="molecule type" value="Genomic_DNA"/>
</dbReference>
<evidence type="ECO:0000256" key="11">
    <source>
        <dbReference type="SAM" id="MobiDB-lite"/>
    </source>
</evidence>
<dbReference type="InterPro" id="IPR001547">
    <property type="entry name" value="Glyco_hydro_5"/>
</dbReference>
<evidence type="ECO:0000256" key="4">
    <source>
        <dbReference type="ARBA" id="ARBA00022630"/>
    </source>
</evidence>
<evidence type="ECO:0000256" key="7">
    <source>
        <dbReference type="ARBA" id="ARBA00022801"/>
    </source>
</evidence>
<keyword evidence="4" id="KW-0285">Flavoprotein</keyword>
<sequence length="1339" mass="145684">MRLVARFASLAVFVCVAFGQAQEWGQCGGEGYTGPTTCVSGTTCVYSNPCASRDLVGIGMTGSFLDYSQCLPGTVTTSTATTTSTHSTSTGTTTSTAPPTGGSGTSCPNAKKFELFGVNESCAEFGTAIPGTWGVDFTFAAPSSIDYFVEQGFNFFRMPFMMERMVSPTVGMTGPLSQAYLANYTEIVNYATGKGAYVAIDEYNGQEMTDTSQFETFWTNLASEFKDNENVIFDVMNEPYEQTADVVFSFNQAAVNGIRAAGATSQLILVEGTSWTGAWTWETSGNSEAFQAPGIQDPSNNYAIEMHQYLDSDGSGTSGTCVNSTIGASRLQAATQWLQANNMKGFLGEIGAGNNPTCVEAVQGAICEMQQSGVWLGLSWWAAGPWWGSTYFTSIEPPSGPAISSILPQALLPFLLTKLLGSKIPLVLAPMAGASGGKLAGEVSAAGAFGFLSASYGATPTSFKHELSLARSALNTAEGSPLRVGVGYLAWQLEQPESPLVELVTLSLKSNVRAVWFAFGVDIPKWIRLVRQHDEEAQKPENTLIFVQVSSVEEALVAANEWKVDVIVVQGNESGGHGVNRALPVMNLVPLTLEAVDANGPLILAAGGFANGAHLASMLALGADGAVFGTRFLVSEEALYSDIQKQALVKAKSEASVRSMAWDTARQTLDWPIGVDGRGLRNSIVDGFENGVDVPVLQQSLKDGQREGDTDRMIIWAGTGIGQMRSILPAKEIVKEIQQQCMDALGRQGLHDVCMSYPAIDNHAHPVLKEVHRERFPLEGLLSEAQGSALTEGAPYTLACMRAVPQLSKVLDPEAEMTWEAYKIARTKVPYDELCKQFMHQDATKTQCILLDDGLGGVDEFAEDYKWHDQFASSPTRRIVRVEIVAEGILNSMFASSAANINAQFLERFSSKLEEGLNGSAADAAVVGFKSIACYRTGLDIAVSEDLDGTLRCLSTVREVHAAGEKIRLAHKALNDHIVRIALKISGQSGKPIQFHTGLGDNDLALNRASPSHLQPVIKAFPETQFVLLHSSYPFTREAGYLTAVYPNVWLDFGEVFPFVSATGQRAIIQQVLELAPTNRALWSTDGHWWPESFYLGSLQAREALWRVLSTYVRDGEMTEKDAIGVVKNVLFHNSNRLYKLGSDLSHQTMSSPIDIHDVARFWYAGSNTPGDAKTFLEDISAKIREVETTEADVEATQERVERLFEEIREIHPRLNERLLSALEQYPRELTTRRAASDDLLSMQIEASLVKISLLKKQATDLAYPPQVRQALGAAYGGLKQEERELDEENARLDRELAEYQALLDVAGGGFKQIVSDFARVEKETDECRRDLRRLGWTS</sequence>
<dbReference type="Pfam" id="PF00150">
    <property type="entry name" value="Cellulase"/>
    <property type="match status" value="1"/>
</dbReference>
<dbReference type="SUPFAM" id="SSF51445">
    <property type="entry name" value="(Trans)glycosidases"/>
    <property type="match status" value="1"/>
</dbReference>
<dbReference type="Gene3D" id="3.20.20.140">
    <property type="entry name" value="Metal-dependent hydrolases"/>
    <property type="match status" value="1"/>
</dbReference>
<feature type="domain" description="CBM1" evidence="13">
    <location>
        <begin position="19"/>
        <end position="71"/>
    </location>
</feature>
<dbReference type="InterPro" id="IPR004136">
    <property type="entry name" value="NMO"/>
</dbReference>
<keyword evidence="15" id="KW-1185">Reference proteome</keyword>